<sequence>MQRMKMKSTVPCALRIGAWSLIVVAILAGCSGAPKVTRSGFLPDYSQLKPDPAADEAMTWLAPNETLRQYKQFIIDPVVVHFAPNAKGTAIDPVALKELSDYFHAEVVKALTESGRYKAITVPGPGVARIRVAITDISKTIPIANIHPATKLSGVGLGGAAMEAEMVDSISGERLGAVVDSQSGGRLGIVAGLQTYGHAKQVMDGWVKRFVKRMDHIHGYTGK</sequence>
<keyword evidence="2" id="KW-1185">Reference proteome</keyword>
<evidence type="ECO:0008006" key="3">
    <source>
        <dbReference type="Google" id="ProtNLM"/>
    </source>
</evidence>
<evidence type="ECO:0000313" key="1">
    <source>
        <dbReference type="EMBL" id="VUZ84569.1"/>
    </source>
</evidence>
<name>A0A564ZGW9_9BACT</name>
<dbReference type="Proteomes" id="UP000334340">
    <property type="component" value="Unassembled WGS sequence"/>
</dbReference>
<accession>A0A564ZGW9</accession>
<organism evidence="1 2">
    <name type="scientific">Candidatus Methylomirabilis lanthanidiphila</name>
    <dbReference type="NCBI Taxonomy" id="2211376"/>
    <lineage>
        <taxon>Bacteria</taxon>
        <taxon>Candidatus Methylomirabilota</taxon>
        <taxon>Candidatus Methylomirabilia</taxon>
        <taxon>Candidatus Methylomirabilales</taxon>
        <taxon>Candidatus Methylomirabilaceae</taxon>
        <taxon>Candidatus Methylomirabilis</taxon>
    </lineage>
</organism>
<dbReference type="PROSITE" id="PS51257">
    <property type="entry name" value="PROKAR_LIPOPROTEIN"/>
    <property type="match status" value="1"/>
</dbReference>
<dbReference type="Pfam" id="PF11769">
    <property type="entry name" value="DUF3313"/>
    <property type="match status" value="1"/>
</dbReference>
<protein>
    <recommendedName>
        <fullName evidence="3">DUF3313 domain-containing protein</fullName>
    </recommendedName>
</protein>
<dbReference type="EMBL" id="CABIKM010000015">
    <property type="protein sequence ID" value="VUZ84569.1"/>
    <property type="molecule type" value="Genomic_DNA"/>
</dbReference>
<dbReference type="AlphaFoldDB" id="A0A564ZGW9"/>
<reference evidence="1 2" key="1">
    <citation type="submission" date="2019-07" db="EMBL/GenBank/DDBJ databases">
        <authorList>
            <person name="Cremers G."/>
        </authorList>
    </citation>
    <scope>NUCLEOTIDE SEQUENCE [LARGE SCALE GENOMIC DNA]</scope>
</reference>
<evidence type="ECO:0000313" key="2">
    <source>
        <dbReference type="Proteomes" id="UP000334340"/>
    </source>
</evidence>
<proteinExistence type="predicted"/>
<dbReference type="InterPro" id="IPR021747">
    <property type="entry name" value="DUF3313"/>
</dbReference>
<gene>
    <name evidence="1" type="ORF">MELA_00942</name>
</gene>